<name>A0ABP9Y0R6_9FUNG</name>
<dbReference type="Proteomes" id="UP001476247">
    <property type="component" value="Unassembled WGS sequence"/>
</dbReference>
<accession>A0ABP9Y0R6</accession>
<keyword evidence="2" id="KW-1185">Reference proteome</keyword>
<organism evidence="1 2">
    <name type="scientific">Helicostylum pulchrum</name>
    <dbReference type="NCBI Taxonomy" id="562976"/>
    <lineage>
        <taxon>Eukaryota</taxon>
        <taxon>Fungi</taxon>
        <taxon>Fungi incertae sedis</taxon>
        <taxon>Mucoromycota</taxon>
        <taxon>Mucoromycotina</taxon>
        <taxon>Mucoromycetes</taxon>
        <taxon>Mucorales</taxon>
        <taxon>Mucorineae</taxon>
        <taxon>Mucoraceae</taxon>
        <taxon>Helicostylum</taxon>
    </lineage>
</organism>
<comment type="caution">
    <text evidence="1">The sequence shown here is derived from an EMBL/GenBank/DDBJ whole genome shotgun (WGS) entry which is preliminary data.</text>
</comment>
<sequence length="173" mass="19524">MIKAVVTMFREFEPFIVYFDPILTSLLSGPNRNVLLRWTNISSDETEDLRPDATISKIEQLDFGASLGFGEAKISHSTTTTDTHALCHELLRSATFSKDTIDHNSLQAALPLQIHGYLEDLKNIRTLLKDNKRILAAVDDSEPWKEKRRFILPGVYSLIGSIFLHSLSACDYV</sequence>
<evidence type="ECO:0000313" key="1">
    <source>
        <dbReference type="EMBL" id="GAA5800601.1"/>
    </source>
</evidence>
<evidence type="ECO:0000313" key="2">
    <source>
        <dbReference type="Proteomes" id="UP001476247"/>
    </source>
</evidence>
<proteinExistence type="predicted"/>
<reference evidence="1 2" key="1">
    <citation type="submission" date="2024-04" db="EMBL/GenBank/DDBJ databases">
        <title>genome sequences of Mucor flavus KT1a and Helicostylum pulchrum KT1b strains isolation_sourced from the surface of a dry-aged beef.</title>
        <authorList>
            <person name="Toyotome T."/>
            <person name="Hosono M."/>
            <person name="Torimaru M."/>
            <person name="Fukuda K."/>
            <person name="Mikami N."/>
        </authorList>
    </citation>
    <scope>NUCLEOTIDE SEQUENCE [LARGE SCALE GENOMIC DNA]</scope>
    <source>
        <strain evidence="1 2">KT1b</strain>
    </source>
</reference>
<gene>
    <name evidence="1" type="ORF">HPULCUR_006037</name>
</gene>
<dbReference type="EMBL" id="BAABUJ010000016">
    <property type="protein sequence ID" value="GAA5800601.1"/>
    <property type="molecule type" value="Genomic_DNA"/>
</dbReference>
<protein>
    <submittedName>
        <fullName evidence="1">Uncharacterized protein</fullName>
    </submittedName>
</protein>